<organism evidence="5 6">
    <name type="scientific">Zymoseptoria tritici (strain ST99CH_3D7)</name>
    <dbReference type="NCBI Taxonomy" id="1276538"/>
    <lineage>
        <taxon>Eukaryota</taxon>
        <taxon>Fungi</taxon>
        <taxon>Dikarya</taxon>
        <taxon>Ascomycota</taxon>
        <taxon>Pezizomycotina</taxon>
        <taxon>Dothideomycetes</taxon>
        <taxon>Dothideomycetidae</taxon>
        <taxon>Mycosphaerellales</taxon>
        <taxon>Mycosphaerellaceae</taxon>
        <taxon>Zymoseptoria</taxon>
    </lineage>
</organism>
<evidence type="ECO:0000313" key="5">
    <source>
        <dbReference type="EMBL" id="SMQ51814.1"/>
    </source>
</evidence>
<proteinExistence type="predicted"/>
<feature type="region of interest" description="Disordered" evidence="3">
    <location>
        <begin position="72"/>
        <end position="103"/>
    </location>
</feature>
<evidence type="ECO:0000313" key="6">
    <source>
        <dbReference type="Proteomes" id="UP000215127"/>
    </source>
</evidence>
<dbReference type="GO" id="GO:0003729">
    <property type="term" value="F:mRNA binding"/>
    <property type="evidence" value="ECO:0007669"/>
    <property type="project" value="InterPro"/>
</dbReference>
<feature type="compositionally biased region" description="Basic and acidic residues" evidence="3">
    <location>
        <begin position="128"/>
        <end position="138"/>
    </location>
</feature>
<dbReference type="InterPro" id="IPR035979">
    <property type="entry name" value="RBD_domain_sf"/>
</dbReference>
<dbReference type="EMBL" id="LT853697">
    <property type="protein sequence ID" value="SMQ51814.1"/>
    <property type="molecule type" value="Genomic_DNA"/>
</dbReference>
<sequence length="336" mass="35634">MCKKAVCGTCQKTSWWGCGQHIPIVMDPVPAADRCTCEPKVEREGKSYPPMGAAFGMVKAAFGFGGASLQSAQQQQAYPTSTTPQIRNPFAPPPPPPTAYAGANAAFDPEYEQQVALWQSAYAQPPGARDKKGGKDDNANNAPLGQRGAAGTATGDSTAAGSKAGADTSNLTVVRKGGGEKWEDKSLLEWDPTQFRIMVGNLAGEVTDDSLAKAFAAYGVAKARVIRDKLSTKSKGYGFVSFTDAEMGFKAAREMSNKYIGSHPITIKRSRTDVKPVVKKDPRNNRGKNRGNNNNKDKEKNKDGKKNGADPLKANTGAGVEKKLPAKTPGGLKLLG</sequence>
<dbReference type="AlphaFoldDB" id="A0A1X7RWJ4"/>
<feature type="region of interest" description="Disordered" evidence="3">
    <location>
        <begin position="263"/>
        <end position="336"/>
    </location>
</feature>
<evidence type="ECO:0000256" key="2">
    <source>
        <dbReference type="PROSITE-ProRule" id="PRU00176"/>
    </source>
</evidence>
<feature type="compositionally biased region" description="Low complexity" evidence="3">
    <location>
        <begin position="149"/>
        <end position="164"/>
    </location>
</feature>
<name>A0A1X7RWJ4_ZYMT9</name>
<gene>
    <name evidence="5" type="ORF">ZT3D7_G6967</name>
</gene>
<evidence type="ECO:0000256" key="1">
    <source>
        <dbReference type="ARBA" id="ARBA00022884"/>
    </source>
</evidence>
<feature type="compositionally biased region" description="Basic and acidic residues" evidence="3">
    <location>
        <begin position="295"/>
        <end position="308"/>
    </location>
</feature>
<keyword evidence="1 2" id="KW-0694">RNA-binding</keyword>
<dbReference type="InterPro" id="IPR050825">
    <property type="entry name" value="RBM42_RBP45_47-like"/>
</dbReference>
<feature type="region of interest" description="Disordered" evidence="3">
    <location>
        <begin position="124"/>
        <end position="164"/>
    </location>
</feature>
<dbReference type="Pfam" id="PF00076">
    <property type="entry name" value="RRM_1"/>
    <property type="match status" value="1"/>
</dbReference>
<reference evidence="5 6" key="1">
    <citation type="submission" date="2016-06" db="EMBL/GenBank/DDBJ databases">
        <authorList>
            <person name="Kjaerup R.B."/>
            <person name="Dalgaard T.S."/>
            <person name="Juul-Madsen H.R."/>
        </authorList>
    </citation>
    <scope>NUCLEOTIDE SEQUENCE [LARGE SCALE GENOMIC DNA]</scope>
</reference>
<dbReference type="InterPro" id="IPR012677">
    <property type="entry name" value="Nucleotide-bd_a/b_plait_sf"/>
</dbReference>
<keyword evidence="6" id="KW-1185">Reference proteome</keyword>
<protein>
    <recommendedName>
        <fullName evidence="4">RRM domain-containing protein</fullName>
    </recommendedName>
</protein>
<feature type="compositionally biased region" description="Basic and acidic residues" evidence="3">
    <location>
        <begin position="270"/>
        <end position="284"/>
    </location>
</feature>
<dbReference type="SUPFAM" id="SSF54928">
    <property type="entry name" value="RNA-binding domain, RBD"/>
    <property type="match status" value="1"/>
</dbReference>
<dbReference type="InterPro" id="IPR000504">
    <property type="entry name" value="RRM_dom"/>
</dbReference>
<dbReference type="PANTHER" id="PTHR47640:SF11">
    <property type="entry name" value="RNA-BINDING PROTEIN 42"/>
    <property type="match status" value="1"/>
</dbReference>
<feature type="domain" description="RRM" evidence="4">
    <location>
        <begin position="195"/>
        <end position="272"/>
    </location>
</feature>
<dbReference type="STRING" id="1276538.A0A1X7RWJ4"/>
<dbReference type="SMART" id="SM00360">
    <property type="entry name" value="RRM"/>
    <property type="match status" value="1"/>
</dbReference>
<dbReference type="PANTHER" id="PTHR47640">
    <property type="entry name" value="TRNA SELENOCYSTEINE 1-ASSOCIATED PROTEIN 1-RELATED-RELATED"/>
    <property type="match status" value="1"/>
</dbReference>
<dbReference type="PROSITE" id="PS50102">
    <property type="entry name" value="RRM"/>
    <property type="match status" value="1"/>
</dbReference>
<evidence type="ECO:0000256" key="3">
    <source>
        <dbReference type="SAM" id="MobiDB-lite"/>
    </source>
</evidence>
<feature type="compositionally biased region" description="Low complexity" evidence="3">
    <location>
        <begin position="72"/>
        <end position="85"/>
    </location>
</feature>
<evidence type="ECO:0000259" key="4">
    <source>
        <dbReference type="PROSITE" id="PS50102"/>
    </source>
</evidence>
<accession>A0A1X7RWJ4</accession>
<dbReference type="Gene3D" id="3.30.70.330">
    <property type="match status" value="1"/>
</dbReference>
<dbReference type="Proteomes" id="UP000215127">
    <property type="component" value="Chromosome 6"/>
</dbReference>